<protein>
    <submittedName>
        <fullName evidence="1">Uncharacterized protein</fullName>
    </submittedName>
</protein>
<dbReference type="AlphaFoldDB" id="A0A9W7ISL4"/>
<evidence type="ECO:0000313" key="1">
    <source>
        <dbReference type="EMBL" id="GMJ01878.1"/>
    </source>
</evidence>
<name>A0A9W7ISL4_HIBTR</name>
<proteinExistence type="predicted"/>
<accession>A0A9W7ISL4</accession>
<dbReference type="EMBL" id="BSYR01000035">
    <property type="protein sequence ID" value="GMJ01878.1"/>
    <property type="molecule type" value="Genomic_DNA"/>
</dbReference>
<comment type="caution">
    <text evidence="1">The sequence shown here is derived from an EMBL/GenBank/DDBJ whole genome shotgun (WGS) entry which is preliminary data.</text>
</comment>
<evidence type="ECO:0000313" key="2">
    <source>
        <dbReference type="Proteomes" id="UP001165190"/>
    </source>
</evidence>
<gene>
    <name evidence="1" type="ORF">HRI_003857000</name>
</gene>
<sequence length="88" mass="10153">MSTLKYEIEELKAQMNLVEVAVGNSVTLDMGQRTRVPEPQRYKENRDAKELENFLFDIEQYFQSTRTVTEDDKVSVASMYLSGDAKLL</sequence>
<dbReference type="OrthoDB" id="1741137at2759"/>
<organism evidence="1 2">
    <name type="scientific">Hibiscus trionum</name>
    <name type="common">Flower of an hour</name>
    <dbReference type="NCBI Taxonomy" id="183268"/>
    <lineage>
        <taxon>Eukaryota</taxon>
        <taxon>Viridiplantae</taxon>
        <taxon>Streptophyta</taxon>
        <taxon>Embryophyta</taxon>
        <taxon>Tracheophyta</taxon>
        <taxon>Spermatophyta</taxon>
        <taxon>Magnoliopsida</taxon>
        <taxon>eudicotyledons</taxon>
        <taxon>Gunneridae</taxon>
        <taxon>Pentapetalae</taxon>
        <taxon>rosids</taxon>
        <taxon>malvids</taxon>
        <taxon>Malvales</taxon>
        <taxon>Malvaceae</taxon>
        <taxon>Malvoideae</taxon>
        <taxon>Hibiscus</taxon>
    </lineage>
</organism>
<reference evidence="1" key="1">
    <citation type="submission" date="2023-05" db="EMBL/GenBank/DDBJ databases">
        <title>Genome and transcriptome analyses reveal genes involved in the formation of fine ridges on petal epidermal cells in Hibiscus trionum.</title>
        <authorList>
            <person name="Koshimizu S."/>
            <person name="Masuda S."/>
            <person name="Ishii T."/>
            <person name="Shirasu K."/>
            <person name="Hoshino A."/>
            <person name="Arita M."/>
        </authorList>
    </citation>
    <scope>NUCLEOTIDE SEQUENCE</scope>
    <source>
        <strain evidence="1">Hamamatsu line</strain>
    </source>
</reference>
<keyword evidence="2" id="KW-1185">Reference proteome</keyword>
<dbReference type="Proteomes" id="UP001165190">
    <property type="component" value="Unassembled WGS sequence"/>
</dbReference>